<comment type="caution">
    <text evidence="15">The sequence shown here is derived from an EMBL/GenBank/DDBJ whole genome shotgun (WGS) entry which is preliminary data.</text>
</comment>
<dbReference type="Pfam" id="PF02518">
    <property type="entry name" value="HATPase_c"/>
    <property type="match status" value="1"/>
</dbReference>
<evidence type="ECO:0000256" key="11">
    <source>
        <dbReference type="ARBA" id="ARBA00023012"/>
    </source>
</evidence>
<protein>
    <recommendedName>
        <fullName evidence="3">histidine kinase</fullName>
        <ecNumber evidence="3">2.7.13.3</ecNumber>
    </recommendedName>
</protein>
<evidence type="ECO:0000313" key="15">
    <source>
        <dbReference type="EMBL" id="TWH83578.1"/>
    </source>
</evidence>
<gene>
    <name evidence="15" type="ORF">LY60_00189</name>
</gene>
<evidence type="ECO:0000256" key="2">
    <source>
        <dbReference type="ARBA" id="ARBA00004141"/>
    </source>
</evidence>
<dbReference type="Pfam" id="PF00512">
    <property type="entry name" value="HisKA"/>
    <property type="match status" value="1"/>
</dbReference>
<evidence type="ECO:0000259" key="14">
    <source>
        <dbReference type="PROSITE" id="PS50109"/>
    </source>
</evidence>
<feature type="transmembrane region" description="Helical" evidence="13">
    <location>
        <begin position="93"/>
        <end position="115"/>
    </location>
</feature>
<keyword evidence="8 15" id="KW-0418">Kinase</keyword>
<reference evidence="15 16" key="1">
    <citation type="submission" date="2019-07" db="EMBL/GenBank/DDBJ databases">
        <title>Genomic Encyclopedia of Type Strains, Phase I: the one thousand microbial genomes (KMG-I) project.</title>
        <authorList>
            <person name="Kyrpides N."/>
        </authorList>
    </citation>
    <scope>NUCLEOTIDE SEQUENCE [LARGE SCALE GENOMIC DNA]</scope>
    <source>
        <strain evidence="15 16">DSM 13558</strain>
    </source>
</reference>
<dbReference type="Gene3D" id="1.10.287.130">
    <property type="match status" value="1"/>
</dbReference>
<dbReference type="CDD" id="cd00082">
    <property type="entry name" value="HisKA"/>
    <property type="match status" value="1"/>
</dbReference>
<accession>A0A562JKD1</accession>
<dbReference type="InterPro" id="IPR003594">
    <property type="entry name" value="HATPase_dom"/>
</dbReference>
<dbReference type="Gene3D" id="3.30.565.10">
    <property type="entry name" value="Histidine kinase-like ATPase, C-terminal domain"/>
    <property type="match status" value="1"/>
</dbReference>
<dbReference type="InterPro" id="IPR025201">
    <property type="entry name" value="KdpD_TM"/>
</dbReference>
<dbReference type="InterPro" id="IPR038318">
    <property type="entry name" value="KdpD_sf"/>
</dbReference>
<feature type="transmembrane region" description="Helical" evidence="13">
    <location>
        <begin position="28"/>
        <end position="49"/>
    </location>
</feature>
<keyword evidence="4" id="KW-0597">Phosphoprotein</keyword>
<dbReference type="GO" id="GO:0000155">
    <property type="term" value="F:phosphorelay sensor kinase activity"/>
    <property type="evidence" value="ECO:0007669"/>
    <property type="project" value="InterPro"/>
</dbReference>
<dbReference type="InterPro" id="IPR052023">
    <property type="entry name" value="Histidine_kinase_KdpD"/>
</dbReference>
<dbReference type="OrthoDB" id="9806130at2"/>
<proteinExistence type="predicted"/>
<dbReference type="InterPro" id="IPR036890">
    <property type="entry name" value="HATPase_C_sf"/>
</dbReference>
<dbReference type="GO" id="GO:0005524">
    <property type="term" value="F:ATP binding"/>
    <property type="evidence" value="ECO:0007669"/>
    <property type="project" value="UniProtKB-KW"/>
</dbReference>
<evidence type="ECO:0000256" key="8">
    <source>
        <dbReference type="ARBA" id="ARBA00022777"/>
    </source>
</evidence>
<keyword evidence="11" id="KW-0902">Two-component regulatory system</keyword>
<keyword evidence="12 13" id="KW-0472">Membrane</keyword>
<comment type="subcellular location">
    <subcellularLocation>
        <location evidence="2">Membrane</location>
        <topology evidence="2">Multi-pass membrane protein</topology>
    </subcellularLocation>
</comment>
<dbReference type="Proteomes" id="UP000315343">
    <property type="component" value="Unassembled WGS sequence"/>
</dbReference>
<dbReference type="EMBL" id="VLKH01000001">
    <property type="protein sequence ID" value="TWH83578.1"/>
    <property type="molecule type" value="Genomic_DNA"/>
</dbReference>
<evidence type="ECO:0000256" key="9">
    <source>
        <dbReference type="ARBA" id="ARBA00022840"/>
    </source>
</evidence>
<evidence type="ECO:0000256" key="10">
    <source>
        <dbReference type="ARBA" id="ARBA00022989"/>
    </source>
</evidence>
<keyword evidence="9" id="KW-0067">ATP-binding</keyword>
<dbReference type="PROSITE" id="PS50109">
    <property type="entry name" value="HIS_KIN"/>
    <property type="match status" value="1"/>
</dbReference>
<dbReference type="InterPro" id="IPR036097">
    <property type="entry name" value="HisK_dim/P_sf"/>
</dbReference>
<dbReference type="PANTHER" id="PTHR45569">
    <property type="entry name" value="SENSOR PROTEIN KDPD"/>
    <property type="match status" value="1"/>
</dbReference>
<dbReference type="PANTHER" id="PTHR45569:SF1">
    <property type="entry name" value="SENSOR PROTEIN KDPD"/>
    <property type="match status" value="1"/>
</dbReference>
<dbReference type="SUPFAM" id="SSF55874">
    <property type="entry name" value="ATPase domain of HSP90 chaperone/DNA topoisomerase II/histidine kinase"/>
    <property type="match status" value="1"/>
</dbReference>
<keyword evidence="7" id="KW-0547">Nucleotide-binding</keyword>
<evidence type="ECO:0000256" key="4">
    <source>
        <dbReference type="ARBA" id="ARBA00022553"/>
    </source>
</evidence>
<dbReference type="PRINTS" id="PR00344">
    <property type="entry name" value="BCTRLSENSOR"/>
</dbReference>
<keyword evidence="10 13" id="KW-1133">Transmembrane helix</keyword>
<sequence>MLTLDRKNYSNIIKQCAVTISLNASSTLLSLMIGHLGFNEANIVVIYLLSVLITSRYTKGYAYGIVASVISILSFNFFFTIPLYTFKVEDKSYYFTFIVMLTSAVFTSALTSKLLHSKEMTDDREKQAHILYSLTSSLAKASEILDVAKVSSKCLSNLLGCDISCILANDKSKSQILTVKRGCFDINNIEADWNEIEIIVKNHHSFPIKIRGKCISYICFPQEMDEMIESNKFLFDSIVMQITIAMEREILIEEKENANTETQNERFKNNLLRSISHDLRTPLTRITGASEMLYHSLKEDESLKLVSEIYEDSRWLTKLVENVLSLTRIQEGRLALNIKEEAVEEIVAESIARASKYYPDHKVSINLPDEVLFVPMDGKLIEQVLINLVDNAIKHTTPQNEIIVSIWPEGGKVWFEVYNNGLSINENDIPNLFKMFYVGSNKIPDSRHGMGLGLSICKAIINYHGGEIYAENNEEGGATFKFYLKA</sequence>
<keyword evidence="5" id="KW-0808">Transferase</keyword>
<keyword evidence="16" id="KW-1185">Reference proteome</keyword>
<dbReference type="InterPro" id="IPR005467">
    <property type="entry name" value="His_kinase_dom"/>
</dbReference>
<evidence type="ECO:0000256" key="12">
    <source>
        <dbReference type="ARBA" id="ARBA00023136"/>
    </source>
</evidence>
<dbReference type="InterPro" id="IPR003661">
    <property type="entry name" value="HisK_dim/P_dom"/>
</dbReference>
<dbReference type="CDD" id="cd00075">
    <property type="entry name" value="HATPase"/>
    <property type="match status" value="1"/>
</dbReference>
<dbReference type="SMART" id="SM00388">
    <property type="entry name" value="HisKA"/>
    <property type="match status" value="1"/>
</dbReference>
<organism evidence="15 16">
    <name type="scientific">Sedimentibacter saalensis</name>
    <dbReference type="NCBI Taxonomy" id="130788"/>
    <lineage>
        <taxon>Bacteria</taxon>
        <taxon>Bacillati</taxon>
        <taxon>Bacillota</taxon>
        <taxon>Tissierellia</taxon>
        <taxon>Sedimentibacter</taxon>
    </lineage>
</organism>
<feature type="domain" description="Histidine kinase" evidence="14">
    <location>
        <begin position="274"/>
        <end position="486"/>
    </location>
</feature>
<evidence type="ECO:0000256" key="3">
    <source>
        <dbReference type="ARBA" id="ARBA00012438"/>
    </source>
</evidence>
<evidence type="ECO:0000313" key="16">
    <source>
        <dbReference type="Proteomes" id="UP000315343"/>
    </source>
</evidence>
<comment type="catalytic activity">
    <reaction evidence="1">
        <text>ATP + protein L-histidine = ADP + protein N-phospho-L-histidine.</text>
        <dbReference type="EC" id="2.7.13.3"/>
    </reaction>
</comment>
<evidence type="ECO:0000256" key="1">
    <source>
        <dbReference type="ARBA" id="ARBA00000085"/>
    </source>
</evidence>
<feature type="transmembrane region" description="Helical" evidence="13">
    <location>
        <begin position="61"/>
        <end position="81"/>
    </location>
</feature>
<dbReference type="Pfam" id="PF13493">
    <property type="entry name" value="DUF4118"/>
    <property type="match status" value="1"/>
</dbReference>
<dbReference type="SMART" id="SM00387">
    <property type="entry name" value="HATPase_c"/>
    <property type="match status" value="1"/>
</dbReference>
<evidence type="ECO:0000256" key="13">
    <source>
        <dbReference type="SAM" id="Phobius"/>
    </source>
</evidence>
<dbReference type="InterPro" id="IPR004358">
    <property type="entry name" value="Sig_transdc_His_kin-like_C"/>
</dbReference>
<name>A0A562JKD1_9FIRM</name>
<dbReference type="Gene3D" id="1.20.120.620">
    <property type="entry name" value="Backbone structure of the membrane domain of e. Coli histidine kinase receptor kdpd"/>
    <property type="match status" value="1"/>
</dbReference>
<evidence type="ECO:0000256" key="7">
    <source>
        <dbReference type="ARBA" id="ARBA00022741"/>
    </source>
</evidence>
<evidence type="ECO:0000256" key="6">
    <source>
        <dbReference type="ARBA" id="ARBA00022692"/>
    </source>
</evidence>
<keyword evidence="6 13" id="KW-0812">Transmembrane</keyword>
<dbReference type="AlphaFoldDB" id="A0A562JKD1"/>
<dbReference type="GO" id="GO:0005886">
    <property type="term" value="C:plasma membrane"/>
    <property type="evidence" value="ECO:0007669"/>
    <property type="project" value="TreeGrafter"/>
</dbReference>
<dbReference type="EC" id="2.7.13.3" evidence="3"/>
<evidence type="ECO:0000256" key="5">
    <source>
        <dbReference type="ARBA" id="ARBA00022679"/>
    </source>
</evidence>
<dbReference type="RefSeq" id="WP_145078703.1">
    <property type="nucleotide sequence ID" value="NZ_JAYFNS010000020.1"/>
</dbReference>
<dbReference type="SUPFAM" id="SSF47384">
    <property type="entry name" value="Homodimeric domain of signal transducing histidine kinase"/>
    <property type="match status" value="1"/>
</dbReference>